<dbReference type="Proteomes" id="UP001177023">
    <property type="component" value="Unassembled WGS sequence"/>
</dbReference>
<keyword evidence="2" id="KW-1133">Transmembrane helix</keyword>
<evidence type="ECO:0000256" key="2">
    <source>
        <dbReference type="SAM" id="Phobius"/>
    </source>
</evidence>
<keyword evidence="4" id="KW-1185">Reference proteome</keyword>
<evidence type="ECO:0000256" key="1">
    <source>
        <dbReference type="SAM" id="MobiDB-lite"/>
    </source>
</evidence>
<feature type="non-terminal residue" evidence="3">
    <location>
        <position position="1"/>
    </location>
</feature>
<keyword evidence="2" id="KW-0812">Transmembrane</keyword>
<evidence type="ECO:0000313" key="3">
    <source>
        <dbReference type="EMBL" id="CAJ0557709.1"/>
    </source>
</evidence>
<keyword evidence="2" id="KW-0472">Membrane</keyword>
<organism evidence="3 4">
    <name type="scientific">Mesorhabditis spiculigera</name>
    <dbReference type="NCBI Taxonomy" id="96644"/>
    <lineage>
        <taxon>Eukaryota</taxon>
        <taxon>Metazoa</taxon>
        <taxon>Ecdysozoa</taxon>
        <taxon>Nematoda</taxon>
        <taxon>Chromadorea</taxon>
        <taxon>Rhabditida</taxon>
        <taxon>Rhabditina</taxon>
        <taxon>Rhabditomorpha</taxon>
        <taxon>Rhabditoidea</taxon>
        <taxon>Rhabditidae</taxon>
        <taxon>Mesorhabditinae</taxon>
        <taxon>Mesorhabditis</taxon>
    </lineage>
</organism>
<name>A0AA36FP89_9BILA</name>
<feature type="transmembrane region" description="Helical" evidence="2">
    <location>
        <begin position="64"/>
        <end position="90"/>
    </location>
</feature>
<dbReference type="EMBL" id="CATQJA010000075">
    <property type="protein sequence ID" value="CAJ0557709.1"/>
    <property type="molecule type" value="Genomic_DNA"/>
</dbReference>
<dbReference type="AlphaFoldDB" id="A0AA36FP89"/>
<reference evidence="3" key="1">
    <citation type="submission" date="2023-06" db="EMBL/GenBank/DDBJ databases">
        <authorList>
            <person name="Delattre M."/>
        </authorList>
    </citation>
    <scope>NUCLEOTIDE SEQUENCE</scope>
    <source>
        <strain evidence="3">AF72</strain>
    </source>
</reference>
<gene>
    <name evidence="3" type="ORF">MSPICULIGERA_LOCUS467</name>
</gene>
<comment type="caution">
    <text evidence="3">The sequence shown here is derived from an EMBL/GenBank/DDBJ whole genome shotgun (WGS) entry which is preliminary data.</text>
</comment>
<feature type="compositionally biased region" description="Basic and acidic residues" evidence="1">
    <location>
        <begin position="197"/>
        <end position="208"/>
    </location>
</feature>
<evidence type="ECO:0000313" key="4">
    <source>
        <dbReference type="Proteomes" id="UP001177023"/>
    </source>
</evidence>
<accession>A0AA36FP89</accession>
<proteinExistence type="predicted"/>
<sequence length="216" mass="24374">MTEILLQGQSKGILYEGYDKAFIQCIFEEGGIQGRNERYEFRCNADLQCCGRVCCVPEEATIPLWLMVIFIILAALLLLALLLTLAYLLAKYLKSRPKKPKFEPSPMSEENLKAPQAIKIIQRSEHEISRAGDSDVKELEPLVPQRAQKAFYRPFVADNMEEIDMPPPLRASVSHHSIAEISQSRIPAVAAVEQPKGKNAERLFKRPGFDNVPSYN</sequence>
<protein>
    <recommendedName>
        <fullName evidence="5">CX domain-containing protein</fullName>
    </recommendedName>
</protein>
<feature type="region of interest" description="Disordered" evidence="1">
    <location>
        <begin position="197"/>
        <end position="216"/>
    </location>
</feature>
<evidence type="ECO:0008006" key="5">
    <source>
        <dbReference type="Google" id="ProtNLM"/>
    </source>
</evidence>